<dbReference type="OrthoDB" id="3578262at2"/>
<dbReference type="EMBL" id="FOUY01000051">
    <property type="protein sequence ID" value="SFO39775.1"/>
    <property type="molecule type" value="Genomic_DNA"/>
</dbReference>
<evidence type="ECO:0000313" key="1">
    <source>
        <dbReference type="EMBL" id="SFO39775.1"/>
    </source>
</evidence>
<proteinExistence type="predicted"/>
<name>A0A1I5GUU4_PSUAM</name>
<dbReference type="RefSeq" id="WP_143105589.1">
    <property type="nucleotide sequence ID" value="NZ_FOUY01000051.1"/>
</dbReference>
<protein>
    <submittedName>
        <fullName evidence="1">Uncharacterized protein</fullName>
    </submittedName>
</protein>
<dbReference type="AlphaFoldDB" id="A0A1I5GUU4"/>
<keyword evidence="2" id="KW-1185">Reference proteome</keyword>
<evidence type="ECO:0000313" key="2">
    <source>
        <dbReference type="Proteomes" id="UP000199614"/>
    </source>
</evidence>
<organism evidence="1 2">
    <name type="scientific">Pseudonocardia ammonioxydans</name>
    <dbReference type="NCBI Taxonomy" id="260086"/>
    <lineage>
        <taxon>Bacteria</taxon>
        <taxon>Bacillati</taxon>
        <taxon>Actinomycetota</taxon>
        <taxon>Actinomycetes</taxon>
        <taxon>Pseudonocardiales</taxon>
        <taxon>Pseudonocardiaceae</taxon>
        <taxon>Pseudonocardia</taxon>
    </lineage>
</organism>
<gene>
    <name evidence="1" type="ORF">SAMN05216207_105120</name>
</gene>
<accession>A0A1I5GUU4</accession>
<dbReference type="STRING" id="260086.SAMN05216207_105120"/>
<reference evidence="1 2" key="1">
    <citation type="submission" date="2016-10" db="EMBL/GenBank/DDBJ databases">
        <authorList>
            <person name="de Groot N.N."/>
        </authorList>
    </citation>
    <scope>NUCLEOTIDE SEQUENCE [LARGE SCALE GENOMIC DNA]</scope>
    <source>
        <strain evidence="1 2">CGMCC 4.1877</strain>
    </source>
</reference>
<dbReference type="Proteomes" id="UP000199614">
    <property type="component" value="Unassembled WGS sequence"/>
</dbReference>
<sequence length="125" mass="13503">MHVRTLLTTANDCPNKWDCPSVHELDIDPGGRYLISKQTSLAEREAFTHLLASGEVVGWVPEGLLDESNSLLDRTRGVAGEALLSGRRYVITTAVTDVSILALFGDLVGRGEQIGRTSAQELAVI</sequence>